<evidence type="ECO:0000259" key="1">
    <source>
        <dbReference type="Pfam" id="PF07287"/>
    </source>
</evidence>
<keyword evidence="3" id="KW-1185">Reference proteome</keyword>
<protein>
    <submittedName>
        <fullName evidence="2">Uncharacterized protein DUF1446</fullName>
    </submittedName>
</protein>
<dbReference type="EMBL" id="OAOP01000013">
    <property type="protein sequence ID" value="SNX75510.1"/>
    <property type="molecule type" value="Genomic_DNA"/>
</dbReference>
<evidence type="ECO:0000313" key="2">
    <source>
        <dbReference type="EMBL" id="SNX75510.1"/>
    </source>
</evidence>
<sequence>MKEIRACSTSGILGYGFPEATLKSCMEMKPHFIACDAGSTDPGPYYLGTGKPFVSRDSVKRDLRLILLSARSANIPVIIGSAGGSGCNQGVEDFKDLINEICMEEDLHFKTALIRSEIEKELLQEKLNQGKITSLDHTPTLTSEGIQSLHRSVAMMGPEPFVKALKEGADVIISGRSTDASVFAAYPIYKGINPSTAWHAAKIIECGAATAVPKSHDCIMATIRDHEFLIHTLNPKKKLPWKNVAAHTMYENVSPFHLKEPGGVLDTTEAVYEQVDERTVRVTGSHFIKDPCYTVKLEGVEKVGYRTICMAGLRDPILLSQLDQYLDFIREKLQEKITDTYGQSVTSQDYTISFRKYGSNGIMGEIEPETQIPHEVGLLIDVVAKDQRKSEAIMAAARTLVMHSHFEGRLCVSGNAAFPFSPPDIPMGEVYRFTLNHVMELEIPVELFPIEYLEV</sequence>
<evidence type="ECO:0000313" key="3">
    <source>
        <dbReference type="Proteomes" id="UP000219546"/>
    </source>
</evidence>
<gene>
    <name evidence="2" type="ORF">SAMN05877753_11310</name>
</gene>
<organism evidence="2 3">
    <name type="scientific">Bacillus oleivorans</name>
    <dbReference type="NCBI Taxonomy" id="1448271"/>
    <lineage>
        <taxon>Bacteria</taxon>
        <taxon>Bacillati</taxon>
        <taxon>Bacillota</taxon>
        <taxon>Bacilli</taxon>
        <taxon>Bacillales</taxon>
        <taxon>Bacillaceae</taxon>
        <taxon>Bacillus</taxon>
    </lineage>
</organism>
<dbReference type="Proteomes" id="UP000219546">
    <property type="component" value="Unassembled WGS sequence"/>
</dbReference>
<feature type="domain" description="Acyclic terpene utilisation N-terminal" evidence="1">
    <location>
        <begin position="63"/>
        <end position="404"/>
    </location>
</feature>
<reference evidence="2 3" key="1">
    <citation type="submission" date="2017-08" db="EMBL/GenBank/DDBJ databases">
        <authorList>
            <person name="de Groot N.N."/>
        </authorList>
    </citation>
    <scope>NUCLEOTIDE SEQUENCE [LARGE SCALE GENOMIC DNA]</scope>
    <source>
        <strain evidence="2 3">JC228</strain>
    </source>
</reference>
<dbReference type="OrthoDB" id="9763456at2"/>
<dbReference type="InterPro" id="IPR010839">
    <property type="entry name" value="AtuA_N"/>
</dbReference>
<proteinExistence type="predicted"/>
<accession>A0A285D6R9</accession>
<dbReference type="RefSeq" id="WP_097160577.1">
    <property type="nucleotide sequence ID" value="NZ_JBEPMQ010000017.1"/>
</dbReference>
<name>A0A285D6R9_9BACI</name>
<dbReference type="AlphaFoldDB" id="A0A285D6R9"/>
<dbReference type="Pfam" id="PF07287">
    <property type="entry name" value="AtuA"/>
    <property type="match status" value="1"/>
</dbReference>